<comment type="subcellular location">
    <subcellularLocation>
        <location evidence="1">Cell membrane</location>
        <topology evidence="1">Multi-pass membrane protein</topology>
    </subcellularLocation>
</comment>
<accession>A0A238BVG5</accession>
<dbReference type="InterPro" id="IPR018490">
    <property type="entry name" value="cNMP-bd_dom_sf"/>
</dbReference>
<dbReference type="PANTHER" id="PTHR10110">
    <property type="entry name" value="SODIUM/HYDROGEN EXCHANGER"/>
    <property type="match status" value="1"/>
</dbReference>
<evidence type="ECO:0000256" key="3">
    <source>
        <dbReference type="ARBA" id="ARBA00022475"/>
    </source>
</evidence>
<feature type="transmembrane region" description="Helical" evidence="11">
    <location>
        <begin position="469"/>
        <end position="492"/>
    </location>
</feature>
<feature type="domain" description="Cyclic nucleotide-binding" evidence="12">
    <location>
        <begin position="1039"/>
        <end position="1113"/>
    </location>
</feature>
<keyword evidence="3" id="KW-1003">Cell membrane</keyword>
<protein>
    <recommendedName>
        <fullName evidence="12">Cyclic nucleotide-binding domain-containing protein</fullName>
    </recommendedName>
</protein>
<dbReference type="EMBL" id="KZ270004">
    <property type="protein sequence ID" value="OZC08695.1"/>
    <property type="molecule type" value="Genomic_DNA"/>
</dbReference>
<dbReference type="PROSITE" id="PS50042">
    <property type="entry name" value="CNMP_BINDING_3"/>
    <property type="match status" value="1"/>
</dbReference>
<evidence type="ECO:0000256" key="7">
    <source>
        <dbReference type="ARBA" id="ARBA00023065"/>
    </source>
</evidence>
<feature type="transmembrane region" description="Helical" evidence="11">
    <location>
        <begin position="705"/>
        <end position="727"/>
    </location>
</feature>
<feature type="compositionally biased region" description="Basic and acidic residues" evidence="10">
    <location>
        <begin position="1342"/>
        <end position="1362"/>
    </location>
</feature>
<dbReference type="GO" id="GO:0005886">
    <property type="term" value="C:plasma membrane"/>
    <property type="evidence" value="ECO:0007669"/>
    <property type="project" value="UniProtKB-SubCell"/>
</dbReference>
<feature type="transmembrane region" description="Helical" evidence="11">
    <location>
        <begin position="426"/>
        <end position="449"/>
    </location>
</feature>
<dbReference type="Gene3D" id="2.60.120.10">
    <property type="entry name" value="Jelly Rolls"/>
    <property type="match status" value="1"/>
</dbReference>
<keyword evidence="4 11" id="KW-0812">Transmembrane</keyword>
<evidence type="ECO:0000256" key="6">
    <source>
        <dbReference type="ARBA" id="ARBA00023053"/>
    </source>
</evidence>
<dbReference type="GO" id="GO:0015386">
    <property type="term" value="F:potassium:proton antiporter activity"/>
    <property type="evidence" value="ECO:0007669"/>
    <property type="project" value="TreeGrafter"/>
</dbReference>
<evidence type="ECO:0000256" key="1">
    <source>
        <dbReference type="ARBA" id="ARBA00004651"/>
    </source>
</evidence>
<feature type="transmembrane region" description="Helical" evidence="11">
    <location>
        <begin position="296"/>
        <end position="316"/>
    </location>
</feature>
<feature type="transmembrane region" description="Helical" evidence="11">
    <location>
        <begin position="824"/>
        <end position="847"/>
    </location>
</feature>
<feature type="region of interest" description="Disordered" evidence="10">
    <location>
        <begin position="1294"/>
        <end position="1400"/>
    </location>
</feature>
<feature type="transmembrane region" description="Helical" evidence="11">
    <location>
        <begin position="739"/>
        <end position="758"/>
    </location>
</feature>
<dbReference type="InterPro" id="IPR006153">
    <property type="entry name" value="Cation/H_exchanger_TM"/>
</dbReference>
<keyword evidence="6" id="KW-0915">Sodium</keyword>
<evidence type="ECO:0000256" key="8">
    <source>
        <dbReference type="ARBA" id="ARBA00023136"/>
    </source>
</evidence>
<feature type="transmembrane region" description="Helical" evidence="11">
    <location>
        <begin position="164"/>
        <end position="186"/>
    </location>
</feature>
<dbReference type="InterPro" id="IPR018422">
    <property type="entry name" value="Cation/H_exchanger_CPA1"/>
</dbReference>
<reference evidence="13 14" key="1">
    <citation type="submission" date="2015-12" db="EMBL/GenBank/DDBJ databases">
        <title>Draft genome of the nematode, Onchocerca flexuosa.</title>
        <authorList>
            <person name="Mitreva M."/>
        </authorList>
    </citation>
    <scope>NUCLEOTIDE SEQUENCE [LARGE SCALE GENOMIC DNA]</scope>
    <source>
        <strain evidence="13">Red Deer</strain>
    </source>
</reference>
<evidence type="ECO:0000256" key="2">
    <source>
        <dbReference type="ARBA" id="ARBA00022448"/>
    </source>
</evidence>
<feature type="compositionally biased region" description="Low complexity" evidence="10">
    <location>
        <begin position="1363"/>
        <end position="1383"/>
    </location>
</feature>
<dbReference type="GO" id="GO:0098719">
    <property type="term" value="P:sodium ion import across plasma membrane"/>
    <property type="evidence" value="ECO:0007669"/>
    <property type="project" value="TreeGrafter"/>
</dbReference>
<evidence type="ECO:0000256" key="5">
    <source>
        <dbReference type="ARBA" id="ARBA00022989"/>
    </source>
</evidence>
<gene>
    <name evidence="13" type="ORF">X798_04243</name>
</gene>
<feature type="transmembrane region" description="Helical" evidence="11">
    <location>
        <begin position="105"/>
        <end position="121"/>
    </location>
</feature>
<evidence type="ECO:0000259" key="12">
    <source>
        <dbReference type="PROSITE" id="PS50042"/>
    </source>
</evidence>
<evidence type="ECO:0000313" key="14">
    <source>
        <dbReference type="Proteomes" id="UP000242913"/>
    </source>
</evidence>
<feature type="transmembrane region" description="Helical" evidence="11">
    <location>
        <begin position="868"/>
        <end position="886"/>
    </location>
</feature>
<dbReference type="InterPro" id="IPR014710">
    <property type="entry name" value="RmlC-like_jellyroll"/>
</dbReference>
<evidence type="ECO:0000256" key="11">
    <source>
        <dbReference type="SAM" id="Phobius"/>
    </source>
</evidence>
<evidence type="ECO:0000256" key="10">
    <source>
        <dbReference type="SAM" id="MobiDB-lite"/>
    </source>
</evidence>
<feature type="transmembrane region" description="Helical" evidence="11">
    <location>
        <begin position="362"/>
        <end position="383"/>
    </location>
</feature>
<dbReference type="InterPro" id="IPR000595">
    <property type="entry name" value="cNMP-bd_dom"/>
</dbReference>
<feature type="transmembrane region" description="Helical" evidence="11">
    <location>
        <begin position="133"/>
        <end position="158"/>
    </location>
</feature>
<name>A0A238BVG5_9BILA</name>
<feature type="transmembrane region" description="Helical" evidence="11">
    <location>
        <begin position="389"/>
        <end position="414"/>
    </location>
</feature>
<keyword evidence="2" id="KW-0813">Transport</keyword>
<keyword evidence="5 11" id="KW-1133">Transmembrane helix</keyword>
<evidence type="ECO:0000256" key="4">
    <source>
        <dbReference type="ARBA" id="ARBA00022692"/>
    </source>
</evidence>
<feature type="compositionally biased region" description="Polar residues" evidence="10">
    <location>
        <begin position="1306"/>
        <end position="1326"/>
    </location>
</feature>
<dbReference type="Proteomes" id="UP000242913">
    <property type="component" value="Unassembled WGS sequence"/>
</dbReference>
<feature type="transmembrane region" description="Helical" evidence="11">
    <location>
        <begin position="255"/>
        <end position="275"/>
    </location>
</feature>
<feature type="transmembrane region" description="Helical" evidence="11">
    <location>
        <begin position="36"/>
        <end position="55"/>
    </location>
</feature>
<keyword evidence="14" id="KW-1185">Reference proteome</keyword>
<feature type="transmembrane region" description="Helical" evidence="11">
    <location>
        <begin position="788"/>
        <end position="812"/>
    </location>
</feature>
<dbReference type="PANTHER" id="PTHR10110:SF86">
    <property type="entry name" value="SODIUM_HYDROGEN EXCHANGER 7"/>
    <property type="match status" value="1"/>
</dbReference>
<dbReference type="SUPFAM" id="SSF51206">
    <property type="entry name" value="cAMP-binding domain-like"/>
    <property type="match status" value="1"/>
</dbReference>
<sequence>KRSFERYKREETVEDDLLGSVKKRQEFVCGDMVESLHVFLFPFLALVIGLVLDTTNRRIRFLRIPDSILIFLFALGTSFILHLFFPENLMIHIDEKYTWKTVEPGIVVGVLLPLLIFESAVKSNSHLFFRKQWLLVALTATVYSLTLILYTALMLPFLRIMDNWNIFVVMLMGAILAATDPVAVVAILEDIGAPQRIKILVEGESLLNDGIAIFAYQILHNFVLLFKHRLVHESYSLALHRFQKEVNLPSHPYTFVHYVAMCISCIVISPLLGYISAHISVMIIRHGIREEKRIQAIHFSSFLLLFMFLVISVYFVWQLGEIIKGSAALATVFYGVTLNFLRERLNPRSVELTLQIWTAFGYWANCIVFMFSGYAIGLLLFSNPVEIDVIYHLISGILLFPVSLVARMLALLVFREIWNALGSSHIVYDTDYVLLAYGGLKGALALLLVHEFTESVQHDSYASRVGEKVVLYASSTVFACLVIQGMTFSYVTNREGTNRRSRYIKDSEKNLERHINRTIYTNIEAMRRQADLYLTEANWTVVNEQIEANVFKEFASNIGRYSRVQISSMYDESLKSVDSQSVDESLLMKKDDSDVRISYYSILLARVYSLWTLGAISGRAAHLVISLLEHGVDEGKLTLADFREHLNSVDNKWYHHIELKILTVLLYWIDTDTKLNRLNWMGIPFLPYPIPTNISVLKPARSLEWWYIFSAFLAIIQSILIAFVIFWQPAVRTDVSYSVLMFTFLIAFIFFIEEVIHFHRLRKPIYRLELDRLDMRCFQSINRITVEFVLFLVYVSLIVGICIVLSIILAKYPSGSCIRDNGQWKALSVCNIMRFILLLFVVLLTFLKILRITPLFIFTLHEALHTASLLRILIKLSALYFLQFLLSQPPAKFTFFPGDSYQIALGEQKALNKIVDALIRKAMKQNKEVLDLITVIKTKQAIRMVAQTLEHTIVELQKQGFLHHESIRQWERSLNRLRDRGERLINSPEPSFQDVLASVHWIQTIDSRKRQDLVDKLVKYLERQPGIKQQSGHLVQTFGKTMYFIRKGICKVTEMTLSKQGKEHKHDYYVHQGRFVGERNLLDKNDFRRESVKKPKVEYRTSTDCILIKIDEDMMDIVRSFDSSIIRTISRKEQTRRLIHELKEQHESFALITLDDFEKLYMKRGHSVGGRIDVEVGIGRKLIIGFRSMIVDVKPSTNLDDHYHILGPAVVTLKPVGEDEGMSVLIDNERSADQPTLDIESNISLETETQEPDKILSRKRDSIKKKIISTASRTTLTLPVVLKKAKSSLREPVKAKVKAKELQPGSERTQATRITKSKPLTPSSLNVAKKTLETQVDEDDGDREHKDSETTKNLEKKLEKSKQQYMETQQTQEEQLSTVSDKSSSSEELIKPAPARKQRS</sequence>
<dbReference type="GO" id="GO:0051453">
    <property type="term" value="P:regulation of intracellular pH"/>
    <property type="evidence" value="ECO:0007669"/>
    <property type="project" value="TreeGrafter"/>
</dbReference>
<dbReference type="Gene3D" id="6.10.140.1330">
    <property type="match status" value="1"/>
</dbReference>
<dbReference type="OrthoDB" id="441412at2759"/>
<proteinExistence type="predicted"/>
<feature type="transmembrane region" description="Helical" evidence="11">
    <location>
        <begin position="322"/>
        <end position="341"/>
    </location>
</feature>
<organism evidence="13 14">
    <name type="scientific">Onchocerca flexuosa</name>
    <dbReference type="NCBI Taxonomy" id="387005"/>
    <lineage>
        <taxon>Eukaryota</taxon>
        <taxon>Metazoa</taxon>
        <taxon>Ecdysozoa</taxon>
        <taxon>Nematoda</taxon>
        <taxon>Chromadorea</taxon>
        <taxon>Rhabditida</taxon>
        <taxon>Spirurina</taxon>
        <taxon>Spiruromorpha</taxon>
        <taxon>Filarioidea</taxon>
        <taxon>Onchocercidae</taxon>
        <taxon>Onchocerca</taxon>
    </lineage>
</organism>
<keyword evidence="8 11" id="KW-0472">Membrane</keyword>
<evidence type="ECO:0000256" key="9">
    <source>
        <dbReference type="ARBA" id="ARBA00023201"/>
    </source>
</evidence>
<dbReference type="GO" id="GO:0015385">
    <property type="term" value="F:sodium:proton antiporter activity"/>
    <property type="evidence" value="ECO:0007669"/>
    <property type="project" value="InterPro"/>
</dbReference>
<feature type="transmembrane region" description="Helical" evidence="11">
    <location>
        <begin position="67"/>
        <end position="85"/>
    </location>
</feature>
<evidence type="ECO:0000313" key="13">
    <source>
        <dbReference type="EMBL" id="OZC08695.1"/>
    </source>
</evidence>
<keyword evidence="7" id="KW-0406">Ion transport</keyword>
<feature type="non-terminal residue" evidence="13">
    <location>
        <position position="1"/>
    </location>
</feature>
<keyword evidence="9" id="KW-0739">Sodium transport</keyword>
<dbReference type="Pfam" id="PF00999">
    <property type="entry name" value="Na_H_Exchanger"/>
    <property type="match status" value="1"/>
</dbReference>